<dbReference type="Proteomes" id="UP000499080">
    <property type="component" value="Unassembled WGS sequence"/>
</dbReference>
<evidence type="ECO:0000313" key="2">
    <source>
        <dbReference type="EMBL" id="GBL85678.1"/>
    </source>
</evidence>
<protein>
    <submittedName>
        <fullName evidence="2">Uncharacterized protein</fullName>
    </submittedName>
</protein>
<keyword evidence="3" id="KW-1185">Reference proteome</keyword>
<feature type="transmembrane region" description="Helical" evidence="1">
    <location>
        <begin position="12"/>
        <end position="33"/>
    </location>
</feature>
<accession>A0A4Y2B0Z4</accession>
<evidence type="ECO:0000256" key="1">
    <source>
        <dbReference type="SAM" id="Phobius"/>
    </source>
</evidence>
<dbReference type="AlphaFoldDB" id="A0A4Y2B0Z4"/>
<keyword evidence="1" id="KW-0472">Membrane</keyword>
<dbReference type="OrthoDB" id="6439153at2759"/>
<gene>
    <name evidence="2" type="ORF">AVEN_193135_1</name>
</gene>
<sequence>MDFDIKPYGKIIIYAIIFYVLFCLCLTTVLYFVSSPGSVVAVLEFAKEYLKEWAKGIEPDNQYFGTICNVLAPVYKFASCDERDFSENLKIVMDHYLAKVAPFLPTAVQNILDSYRSDLLQMVVKPCCYLIPKAINFILV</sequence>
<keyword evidence="1" id="KW-0812">Transmembrane</keyword>
<proteinExistence type="predicted"/>
<name>A0A4Y2B0Z4_ARAVE</name>
<organism evidence="2 3">
    <name type="scientific">Araneus ventricosus</name>
    <name type="common">Orbweaver spider</name>
    <name type="synonym">Epeira ventricosa</name>
    <dbReference type="NCBI Taxonomy" id="182803"/>
    <lineage>
        <taxon>Eukaryota</taxon>
        <taxon>Metazoa</taxon>
        <taxon>Ecdysozoa</taxon>
        <taxon>Arthropoda</taxon>
        <taxon>Chelicerata</taxon>
        <taxon>Arachnida</taxon>
        <taxon>Araneae</taxon>
        <taxon>Araneomorphae</taxon>
        <taxon>Entelegynae</taxon>
        <taxon>Araneoidea</taxon>
        <taxon>Araneidae</taxon>
        <taxon>Araneus</taxon>
    </lineage>
</organism>
<dbReference type="EMBL" id="BGPR01000044">
    <property type="protein sequence ID" value="GBL85678.1"/>
    <property type="molecule type" value="Genomic_DNA"/>
</dbReference>
<keyword evidence="1" id="KW-1133">Transmembrane helix</keyword>
<reference evidence="2 3" key="1">
    <citation type="journal article" date="2019" name="Sci. Rep.">
        <title>Orb-weaving spider Araneus ventricosus genome elucidates the spidroin gene catalogue.</title>
        <authorList>
            <person name="Kono N."/>
            <person name="Nakamura H."/>
            <person name="Ohtoshi R."/>
            <person name="Moran D.A.P."/>
            <person name="Shinohara A."/>
            <person name="Yoshida Y."/>
            <person name="Fujiwara M."/>
            <person name="Mori M."/>
            <person name="Tomita M."/>
            <person name="Arakawa K."/>
        </authorList>
    </citation>
    <scope>NUCLEOTIDE SEQUENCE [LARGE SCALE GENOMIC DNA]</scope>
</reference>
<evidence type="ECO:0000313" key="3">
    <source>
        <dbReference type="Proteomes" id="UP000499080"/>
    </source>
</evidence>
<comment type="caution">
    <text evidence="2">The sequence shown here is derived from an EMBL/GenBank/DDBJ whole genome shotgun (WGS) entry which is preliminary data.</text>
</comment>